<gene>
    <name evidence="1" type="ORF">SCALOS_LOCUS10997</name>
</gene>
<keyword evidence="2" id="KW-1185">Reference proteome</keyword>
<comment type="caution">
    <text evidence="1">The sequence shown here is derived from an EMBL/GenBank/DDBJ whole genome shotgun (WGS) entry which is preliminary data.</text>
</comment>
<protein>
    <submittedName>
        <fullName evidence="1">5109_t:CDS:1</fullName>
    </submittedName>
</protein>
<proteinExistence type="predicted"/>
<sequence>MASYASPIGKKSKQQTIEEFLVKALTPTNCNSPDSSKIRDLSSTNCNSPNSSKTRDLSSTNCNSPNSSKTRDLSSTNCNSPNSSKTTNKFKTQDSGCRTPSTPLCKGISLSTGLPCKRPVVSDNYCFQHKTQINGRSPFGIPTPTRKIQLSDNDAK</sequence>
<organism evidence="1 2">
    <name type="scientific">Scutellospora calospora</name>
    <dbReference type="NCBI Taxonomy" id="85575"/>
    <lineage>
        <taxon>Eukaryota</taxon>
        <taxon>Fungi</taxon>
        <taxon>Fungi incertae sedis</taxon>
        <taxon>Mucoromycota</taxon>
        <taxon>Glomeromycotina</taxon>
        <taxon>Glomeromycetes</taxon>
        <taxon>Diversisporales</taxon>
        <taxon>Gigasporaceae</taxon>
        <taxon>Scutellospora</taxon>
    </lineage>
</organism>
<feature type="non-terminal residue" evidence="1">
    <location>
        <position position="156"/>
    </location>
</feature>
<dbReference type="Proteomes" id="UP000789860">
    <property type="component" value="Unassembled WGS sequence"/>
</dbReference>
<dbReference type="EMBL" id="CAJVPM010044593">
    <property type="protein sequence ID" value="CAG8714375.1"/>
    <property type="molecule type" value="Genomic_DNA"/>
</dbReference>
<accession>A0ACA9PPT6</accession>
<evidence type="ECO:0000313" key="2">
    <source>
        <dbReference type="Proteomes" id="UP000789860"/>
    </source>
</evidence>
<name>A0ACA9PPT6_9GLOM</name>
<evidence type="ECO:0000313" key="1">
    <source>
        <dbReference type="EMBL" id="CAG8714375.1"/>
    </source>
</evidence>
<reference evidence="1" key="1">
    <citation type="submission" date="2021-06" db="EMBL/GenBank/DDBJ databases">
        <authorList>
            <person name="Kallberg Y."/>
            <person name="Tangrot J."/>
            <person name="Rosling A."/>
        </authorList>
    </citation>
    <scope>NUCLEOTIDE SEQUENCE</scope>
    <source>
        <strain evidence="1">AU212A</strain>
    </source>
</reference>